<protein>
    <submittedName>
        <fullName evidence="2">Transposase</fullName>
    </submittedName>
</protein>
<proteinExistence type="predicted"/>
<evidence type="ECO:0000313" key="2">
    <source>
        <dbReference type="WBParaSite" id="ACRNAN_Path_1363.g5351.t1"/>
    </source>
</evidence>
<dbReference type="WBParaSite" id="ACRNAN_Path_1363.g5351.t1">
    <property type="protein sequence ID" value="ACRNAN_Path_1363.g5351.t1"/>
    <property type="gene ID" value="ACRNAN_Path_1363.g5351"/>
</dbReference>
<dbReference type="PANTHER" id="PTHR46060:SF1">
    <property type="entry name" value="MARINER MOS1 TRANSPOSASE-LIKE PROTEIN"/>
    <property type="match status" value="1"/>
</dbReference>
<sequence length="152" mass="17280">MLCVWWNIDGPVHWELLPRGSTINAALYCDQLRRVAAVLKAKYPDLNYPVVFLHDNARPHVAQATKTVLGELGWDVLPHPPYSPDLAPSDFHLFLSLSSALSGISFNDEAELENWLRQWFASKDRAFYRRGIGKLVERWTEVVNNGGEYIGT</sequence>
<dbReference type="InterPro" id="IPR036397">
    <property type="entry name" value="RNaseH_sf"/>
</dbReference>
<name>A0A914BZG8_9BILA</name>
<dbReference type="InterPro" id="IPR001888">
    <property type="entry name" value="Transposase_1"/>
</dbReference>
<dbReference type="AlphaFoldDB" id="A0A914BZG8"/>
<accession>A0A914BZG8</accession>
<reference evidence="2" key="1">
    <citation type="submission" date="2022-11" db="UniProtKB">
        <authorList>
            <consortium name="WormBaseParasite"/>
        </authorList>
    </citation>
    <scope>IDENTIFICATION</scope>
</reference>
<dbReference type="Gene3D" id="3.30.420.10">
    <property type="entry name" value="Ribonuclease H-like superfamily/Ribonuclease H"/>
    <property type="match status" value="1"/>
</dbReference>
<dbReference type="InterPro" id="IPR052709">
    <property type="entry name" value="Transposase-MT_Hybrid"/>
</dbReference>
<keyword evidence="1" id="KW-1185">Reference proteome</keyword>
<evidence type="ECO:0000313" key="1">
    <source>
        <dbReference type="Proteomes" id="UP000887540"/>
    </source>
</evidence>
<dbReference type="Proteomes" id="UP000887540">
    <property type="component" value="Unplaced"/>
</dbReference>
<dbReference type="GO" id="GO:0003676">
    <property type="term" value="F:nucleic acid binding"/>
    <property type="evidence" value="ECO:0007669"/>
    <property type="project" value="InterPro"/>
</dbReference>
<organism evidence="1 2">
    <name type="scientific">Acrobeloides nanus</name>
    <dbReference type="NCBI Taxonomy" id="290746"/>
    <lineage>
        <taxon>Eukaryota</taxon>
        <taxon>Metazoa</taxon>
        <taxon>Ecdysozoa</taxon>
        <taxon>Nematoda</taxon>
        <taxon>Chromadorea</taxon>
        <taxon>Rhabditida</taxon>
        <taxon>Tylenchina</taxon>
        <taxon>Cephalobomorpha</taxon>
        <taxon>Cephaloboidea</taxon>
        <taxon>Cephalobidae</taxon>
        <taxon>Acrobeloides</taxon>
    </lineage>
</organism>
<dbReference type="PANTHER" id="PTHR46060">
    <property type="entry name" value="MARINER MOS1 TRANSPOSASE-LIKE PROTEIN"/>
    <property type="match status" value="1"/>
</dbReference>
<dbReference type="Pfam" id="PF01359">
    <property type="entry name" value="Transposase_1"/>
    <property type="match status" value="1"/>
</dbReference>